<evidence type="ECO:0000313" key="8">
    <source>
        <dbReference type="Proteomes" id="UP001059252"/>
    </source>
</evidence>
<comment type="subcellular location">
    <subcellularLocation>
        <location evidence="6">Cytoplasm</location>
    </subcellularLocation>
</comment>
<evidence type="ECO:0000256" key="1">
    <source>
        <dbReference type="ARBA" id="ARBA00022490"/>
    </source>
</evidence>
<comment type="function">
    <text evidence="6">Specifically methylates the N7 position of a guanine in 16S rRNA.</text>
</comment>
<dbReference type="Proteomes" id="UP001059252">
    <property type="component" value="Chromosome"/>
</dbReference>
<evidence type="ECO:0000256" key="3">
    <source>
        <dbReference type="ARBA" id="ARBA00022603"/>
    </source>
</evidence>
<dbReference type="CDD" id="cd02440">
    <property type="entry name" value="AdoMet_MTases"/>
    <property type="match status" value="1"/>
</dbReference>
<feature type="binding site" evidence="6">
    <location>
        <position position="79"/>
    </location>
    <ligand>
        <name>S-adenosyl-L-methionine</name>
        <dbReference type="ChEBI" id="CHEBI:59789"/>
    </ligand>
</feature>
<evidence type="ECO:0000256" key="5">
    <source>
        <dbReference type="ARBA" id="ARBA00022691"/>
    </source>
</evidence>
<keyword evidence="5 6" id="KW-0949">S-adenosyl-L-methionine</keyword>
<dbReference type="GO" id="GO:0032259">
    <property type="term" value="P:methylation"/>
    <property type="evidence" value="ECO:0007669"/>
    <property type="project" value="UniProtKB-KW"/>
</dbReference>
<dbReference type="GO" id="GO:0008168">
    <property type="term" value="F:methyltransferase activity"/>
    <property type="evidence" value="ECO:0007669"/>
    <property type="project" value="UniProtKB-KW"/>
</dbReference>
<evidence type="ECO:0000256" key="2">
    <source>
        <dbReference type="ARBA" id="ARBA00022552"/>
    </source>
</evidence>
<dbReference type="EMBL" id="CP102734">
    <property type="protein sequence ID" value="UVD81914.1"/>
    <property type="molecule type" value="Genomic_DNA"/>
</dbReference>
<comment type="caution">
    <text evidence="6">Lacks conserved residue(s) required for the propagation of feature annotation.</text>
</comment>
<feature type="binding site" evidence="6">
    <location>
        <begin position="126"/>
        <end position="127"/>
    </location>
    <ligand>
        <name>S-adenosyl-L-methionine</name>
        <dbReference type="ChEBI" id="CHEBI:59789"/>
    </ligand>
</feature>
<dbReference type="Gene3D" id="3.40.50.150">
    <property type="entry name" value="Vaccinia Virus protein VP39"/>
    <property type="match status" value="1"/>
</dbReference>
<keyword evidence="4 6" id="KW-0808">Transferase</keyword>
<keyword evidence="3 6" id="KW-0489">Methyltransferase</keyword>
<dbReference type="NCBIfam" id="TIGR00138">
    <property type="entry name" value="rsmG_gidB"/>
    <property type="match status" value="1"/>
</dbReference>
<evidence type="ECO:0000256" key="4">
    <source>
        <dbReference type="ARBA" id="ARBA00022679"/>
    </source>
</evidence>
<dbReference type="InterPro" id="IPR029063">
    <property type="entry name" value="SAM-dependent_MTases_sf"/>
</dbReference>
<organism evidence="7 8">
    <name type="scientific">Mycoplasma iguanae</name>
    <dbReference type="NCBI Taxonomy" id="292461"/>
    <lineage>
        <taxon>Bacteria</taxon>
        <taxon>Bacillati</taxon>
        <taxon>Mycoplasmatota</taxon>
        <taxon>Mollicutes</taxon>
        <taxon>Mycoplasmataceae</taxon>
        <taxon>Mycoplasma</taxon>
    </lineage>
</organism>
<dbReference type="SUPFAM" id="SSF53335">
    <property type="entry name" value="S-adenosyl-L-methionine-dependent methyltransferases"/>
    <property type="match status" value="1"/>
</dbReference>
<keyword evidence="8" id="KW-1185">Reference proteome</keyword>
<proteinExistence type="inferred from homology"/>
<dbReference type="Pfam" id="PF02527">
    <property type="entry name" value="GidB"/>
    <property type="match status" value="1"/>
</dbReference>
<comment type="similarity">
    <text evidence="6">Belongs to the methyltransferase superfamily. RNA methyltransferase RsmG family.</text>
</comment>
<feature type="binding site" evidence="6">
    <location>
        <position position="74"/>
    </location>
    <ligand>
        <name>S-adenosyl-L-methionine</name>
        <dbReference type="ChEBI" id="CHEBI:59789"/>
    </ligand>
</feature>
<name>A0ABY5R8Z0_9MOLU</name>
<protein>
    <recommendedName>
        <fullName evidence="6">Ribosomal RNA small subunit methyltransferase G</fullName>
        <ecNumber evidence="6">2.1.1.-</ecNumber>
    </recommendedName>
    <alternativeName>
        <fullName evidence="6">16S rRNA 7-methylguanosine methyltransferase</fullName>
        <shortName evidence="6">16S rRNA m7G methyltransferase</shortName>
    </alternativeName>
</protein>
<dbReference type="InterPro" id="IPR003682">
    <property type="entry name" value="rRNA_ssu_MeTfrase_G"/>
</dbReference>
<keyword evidence="2 6" id="KW-0698">rRNA processing</keyword>
<feature type="binding site" evidence="6">
    <location>
        <position position="141"/>
    </location>
    <ligand>
        <name>S-adenosyl-L-methionine</name>
        <dbReference type="ChEBI" id="CHEBI:59789"/>
    </ligand>
</feature>
<sequence length="241" mass="27953">MSYKIKVKELVNNPAIFDKLNIYVQLIEEKNQVMNLTGFSGDTLWEQGIYESLILMQNAINHTNLKQGKILDIGAGAGFPSLPFIIWTNNNFQFTIYEPIAKRVNFLNLVKQELNLENLEIVQIRSEQSPKKEHFDLVTARAVSRLSNLIQAAHHLAKIGGYFCFIKGPNVENEVNDALEYLQEFHLKDQIKIMEIKQDKLNKQNFLVFIDKNIKTPTNYPKKWSQIINKQNLHKKIKNNL</sequence>
<keyword evidence="1 6" id="KW-0963">Cytoplasm</keyword>
<dbReference type="HAMAP" id="MF_00074">
    <property type="entry name" value="16SrRNA_methyltr_G"/>
    <property type="match status" value="1"/>
</dbReference>
<dbReference type="PIRSF" id="PIRSF003078">
    <property type="entry name" value="GidB"/>
    <property type="match status" value="1"/>
</dbReference>
<dbReference type="PANTHER" id="PTHR31760:SF0">
    <property type="entry name" value="S-ADENOSYL-L-METHIONINE-DEPENDENT METHYLTRANSFERASES SUPERFAMILY PROTEIN"/>
    <property type="match status" value="1"/>
</dbReference>
<gene>
    <name evidence="6 7" type="primary">rsmG</name>
    <name evidence="7" type="ORF">NV226_01240</name>
</gene>
<accession>A0ABY5R8Z0</accession>
<dbReference type="EC" id="2.1.1.-" evidence="6"/>
<evidence type="ECO:0000313" key="7">
    <source>
        <dbReference type="EMBL" id="UVD81914.1"/>
    </source>
</evidence>
<evidence type="ECO:0000256" key="6">
    <source>
        <dbReference type="HAMAP-Rule" id="MF_00074"/>
    </source>
</evidence>
<dbReference type="RefSeq" id="WP_258211088.1">
    <property type="nucleotide sequence ID" value="NZ_CP102734.1"/>
</dbReference>
<dbReference type="PANTHER" id="PTHR31760">
    <property type="entry name" value="S-ADENOSYL-L-METHIONINE-DEPENDENT METHYLTRANSFERASES SUPERFAMILY PROTEIN"/>
    <property type="match status" value="1"/>
</dbReference>
<reference evidence="7" key="1">
    <citation type="submission" date="2022-08" db="EMBL/GenBank/DDBJ databases">
        <title>Complete genome of Mycoplasma iguanae type strain 2327.</title>
        <authorList>
            <person name="Spergser J."/>
        </authorList>
    </citation>
    <scope>NUCLEOTIDE SEQUENCE</scope>
    <source>
        <strain evidence="7">2327</strain>
    </source>
</reference>